<gene>
    <name evidence="2" type="ORF">HNR28_003609</name>
</gene>
<dbReference type="PANTHER" id="PTHR12843">
    <property type="entry name" value="PROTEIN-LYSINE N-METHYLTRANSFERASE METTL10"/>
    <property type="match status" value="1"/>
</dbReference>
<accession>A0A7W9TS36</accession>
<sequence length="204" mass="22680">MDSRKHWDHIYATRSVRDVSWYQPHADQSLALIKRIASGRPSRVIDVGAGASTLVDDLLAQRHFEVTVLDLSDTALEAARQRLGVQSAQVQWLVGDITEATLPADTYDIWHDRAVFHFLTEPAQRTAYVAQVRHALRPGGHVIVAAFGPDGPLQCSGLPVMRYSPDALHSEFGDAFELVEHATEAHHTPGGTIQQFVYCYCIMH</sequence>
<keyword evidence="2" id="KW-0489">Methyltransferase</keyword>
<comment type="caution">
    <text evidence="2">The sequence shown here is derived from an EMBL/GenBank/DDBJ whole genome shotgun (WGS) entry which is preliminary data.</text>
</comment>
<evidence type="ECO:0000313" key="2">
    <source>
        <dbReference type="EMBL" id="MBB6085541.1"/>
    </source>
</evidence>
<dbReference type="RefSeq" id="WP_151025545.1">
    <property type="nucleotide sequence ID" value="NZ_JACHIB010000034.1"/>
</dbReference>
<dbReference type="AlphaFoldDB" id="A0A7W9TS36"/>
<dbReference type="PANTHER" id="PTHR12843:SF5">
    <property type="entry name" value="EEF1A LYSINE METHYLTRANSFERASE 2"/>
    <property type="match status" value="1"/>
</dbReference>
<proteinExistence type="predicted"/>
<dbReference type="SUPFAM" id="SSF53335">
    <property type="entry name" value="S-adenosyl-L-methionine-dependent methyltransferases"/>
    <property type="match status" value="1"/>
</dbReference>
<reference evidence="2 3" key="1">
    <citation type="submission" date="2020-08" db="EMBL/GenBank/DDBJ databases">
        <title>Genomic Encyclopedia of Type Strains, Phase IV (KMG-IV): sequencing the most valuable type-strain genomes for metagenomic binning, comparative biology and taxonomic classification.</title>
        <authorList>
            <person name="Goeker M."/>
        </authorList>
    </citation>
    <scope>NUCLEOTIDE SEQUENCE [LARGE SCALE GENOMIC DNA]</scope>
    <source>
        <strain evidence="2 3">DSM 12141</strain>
    </source>
</reference>
<protein>
    <submittedName>
        <fullName evidence="2">Ubiquinone/menaquinone biosynthesis C-methylase UbiE</fullName>
    </submittedName>
</protein>
<keyword evidence="2" id="KW-0808">Transferase</keyword>
<dbReference type="InterPro" id="IPR029063">
    <property type="entry name" value="SAM-dependent_MTases_sf"/>
</dbReference>
<dbReference type="Proteomes" id="UP000541136">
    <property type="component" value="Unassembled WGS sequence"/>
</dbReference>
<evidence type="ECO:0000313" key="3">
    <source>
        <dbReference type="Proteomes" id="UP000541136"/>
    </source>
</evidence>
<dbReference type="Gene3D" id="3.40.50.150">
    <property type="entry name" value="Vaccinia Virus protein VP39"/>
    <property type="match status" value="1"/>
</dbReference>
<dbReference type="EMBL" id="JACHIB010000034">
    <property type="protein sequence ID" value="MBB6085541.1"/>
    <property type="molecule type" value="Genomic_DNA"/>
</dbReference>
<name>A0A7W9TS36_CASDE</name>
<dbReference type="InterPro" id="IPR041698">
    <property type="entry name" value="Methyltransf_25"/>
</dbReference>
<evidence type="ECO:0000259" key="1">
    <source>
        <dbReference type="Pfam" id="PF13649"/>
    </source>
</evidence>
<dbReference type="CDD" id="cd02440">
    <property type="entry name" value="AdoMet_MTases"/>
    <property type="match status" value="1"/>
</dbReference>
<organism evidence="2 3">
    <name type="scientific">Castellaniella defragrans</name>
    <name type="common">Alcaligenes defragrans</name>
    <dbReference type="NCBI Taxonomy" id="75697"/>
    <lineage>
        <taxon>Bacteria</taxon>
        <taxon>Pseudomonadati</taxon>
        <taxon>Pseudomonadota</taxon>
        <taxon>Betaproteobacteria</taxon>
        <taxon>Burkholderiales</taxon>
        <taxon>Alcaligenaceae</taxon>
        <taxon>Castellaniella</taxon>
    </lineage>
</organism>
<dbReference type="GO" id="GO:0008168">
    <property type="term" value="F:methyltransferase activity"/>
    <property type="evidence" value="ECO:0007669"/>
    <property type="project" value="UniProtKB-KW"/>
</dbReference>
<dbReference type="Pfam" id="PF13649">
    <property type="entry name" value="Methyltransf_25"/>
    <property type="match status" value="1"/>
</dbReference>
<dbReference type="GO" id="GO:0032259">
    <property type="term" value="P:methylation"/>
    <property type="evidence" value="ECO:0007669"/>
    <property type="project" value="UniProtKB-KW"/>
</dbReference>
<keyword evidence="2" id="KW-0830">Ubiquinone</keyword>
<feature type="domain" description="Methyltransferase" evidence="1">
    <location>
        <begin position="44"/>
        <end position="140"/>
    </location>
</feature>